<dbReference type="Gene3D" id="3.90.226.10">
    <property type="entry name" value="2-enoyl-CoA Hydratase, Chain A, domain 1"/>
    <property type="match status" value="1"/>
</dbReference>
<evidence type="ECO:0000313" key="3">
    <source>
        <dbReference type="EMBL" id="GAF72665.1"/>
    </source>
</evidence>
<keyword evidence="2" id="KW-0456">Lyase</keyword>
<dbReference type="AlphaFoldDB" id="X0T9B4"/>
<dbReference type="InterPro" id="IPR029045">
    <property type="entry name" value="ClpP/crotonase-like_dom_sf"/>
</dbReference>
<dbReference type="EMBL" id="BARS01009298">
    <property type="protein sequence ID" value="GAF72665.1"/>
    <property type="molecule type" value="Genomic_DNA"/>
</dbReference>
<proteinExistence type="inferred from homology"/>
<dbReference type="PANTHER" id="PTHR11941:SF54">
    <property type="entry name" value="ENOYL-COA HYDRATASE, MITOCHONDRIAL"/>
    <property type="match status" value="1"/>
</dbReference>
<sequence>LTMCCDLRIASEKARFGQPEINVGVIPGAGGTQRLSRLIGMTRAKELIYTGDMIDAATALSYGLVNKVVPAESLMAEAAALAAKLLTKSGRILALAKASMTGGAGMSLADALNYEAQCFALCFATEDQKEGMKAFMEKRKAEFKHK</sequence>
<dbReference type="CDD" id="cd06558">
    <property type="entry name" value="crotonase-like"/>
    <property type="match status" value="1"/>
</dbReference>
<evidence type="ECO:0008006" key="4">
    <source>
        <dbReference type="Google" id="ProtNLM"/>
    </source>
</evidence>
<protein>
    <recommendedName>
        <fullName evidence="4">Enoyl-CoA hydratase</fullName>
    </recommendedName>
</protein>
<accession>X0T9B4</accession>
<dbReference type="InterPro" id="IPR001753">
    <property type="entry name" value="Enoyl-CoA_hydra/iso"/>
</dbReference>
<dbReference type="SUPFAM" id="SSF52096">
    <property type="entry name" value="ClpP/crotonase"/>
    <property type="match status" value="1"/>
</dbReference>
<name>X0T9B4_9ZZZZ</name>
<gene>
    <name evidence="3" type="ORF">S01H1_17513</name>
</gene>
<comment type="caution">
    <text evidence="3">The sequence shown here is derived from an EMBL/GenBank/DDBJ whole genome shotgun (WGS) entry which is preliminary data.</text>
</comment>
<organism evidence="3">
    <name type="scientific">marine sediment metagenome</name>
    <dbReference type="NCBI Taxonomy" id="412755"/>
    <lineage>
        <taxon>unclassified sequences</taxon>
        <taxon>metagenomes</taxon>
        <taxon>ecological metagenomes</taxon>
    </lineage>
</organism>
<feature type="non-terminal residue" evidence="3">
    <location>
        <position position="1"/>
    </location>
</feature>
<reference evidence="3" key="1">
    <citation type="journal article" date="2014" name="Front. Microbiol.">
        <title>High frequency of phylogenetically diverse reductive dehalogenase-homologous genes in deep subseafloor sedimentary metagenomes.</title>
        <authorList>
            <person name="Kawai M."/>
            <person name="Futagami T."/>
            <person name="Toyoda A."/>
            <person name="Takaki Y."/>
            <person name="Nishi S."/>
            <person name="Hori S."/>
            <person name="Arai W."/>
            <person name="Tsubouchi T."/>
            <person name="Morono Y."/>
            <person name="Uchiyama I."/>
            <person name="Ito T."/>
            <person name="Fujiyama A."/>
            <person name="Inagaki F."/>
            <person name="Takami H."/>
        </authorList>
    </citation>
    <scope>NUCLEOTIDE SEQUENCE</scope>
    <source>
        <strain evidence="3">Expedition CK06-06</strain>
    </source>
</reference>
<dbReference type="FunFam" id="1.10.12.10:FF:000001">
    <property type="entry name" value="Probable enoyl-CoA hydratase, mitochondrial"/>
    <property type="match status" value="1"/>
</dbReference>
<comment type="similarity">
    <text evidence="1">Belongs to the enoyl-CoA hydratase/isomerase family.</text>
</comment>
<evidence type="ECO:0000256" key="1">
    <source>
        <dbReference type="ARBA" id="ARBA00005254"/>
    </source>
</evidence>
<dbReference type="Gene3D" id="1.10.12.10">
    <property type="entry name" value="Lyase 2-enoyl-coa Hydratase, Chain A, domain 2"/>
    <property type="match status" value="1"/>
</dbReference>
<evidence type="ECO:0000256" key="2">
    <source>
        <dbReference type="ARBA" id="ARBA00023239"/>
    </source>
</evidence>
<dbReference type="Pfam" id="PF00378">
    <property type="entry name" value="ECH_1"/>
    <property type="match status" value="1"/>
</dbReference>
<dbReference type="GO" id="GO:0016836">
    <property type="term" value="F:hydro-lyase activity"/>
    <property type="evidence" value="ECO:0007669"/>
    <property type="project" value="UniProtKB-ARBA"/>
</dbReference>
<dbReference type="PANTHER" id="PTHR11941">
    <property type="entry name" value="ENOYL-COA HYDRATASE-RELATED"/>
    <property type="match status" value="1"/>
</dbReference>
<dbReference type="GO" id="GO:0006635">
    <property type="term" value="P:fatty acid beta-oxidation"/>
    <property type="evidence" value="ECO:0007669"/>
    <property type="project" value="TreeGrafter"/>
</dbReference>
<dbReference type="InterPro" id="IPR014748">
    <property type="entry name" value="Enoyl-CoA_hydra_C"/>
</dbReference>